<dbReference type="OrthoDB" id="3289219at2"/>
<dbReference type="EMBL" id="SHKY01000001">
    <property type="protein sequence ID" value="RZU48940.1"/>
    <property type="molecule type" value="Genomic_DNA"/>
</dbReference>
<keyword evidence="4" id="KW-1185">Reference proteome</keyword>
<organism evidence="3 4">
    <name type="scientific">Krasilnikovia cinnamomea</name>
    <dbReference type="NCBI Taxonomy" id="349313"/>
    <lineage>
        <taxon>Bacteria</taxon>
        <taxon>Bacillati</taxon>
        <taxon>Actinomycetota</taxon>
        <taxon>Actinomycetes</taxon>
        <taxon>Micromonosporales</taxon>
        <taxon>Micromonosporaceae</taxon>
        <taxon>Krasilnikovia</taxon>
    </lineage>
</organism>
<dbReference type="InterPro" id="IPR011047">
    <property type="entry name" value="Quinoprotein_ADH-like_sf"/>
</dbReference>
<evidence type="ECO:0000313" key="3">
    <source>
        <dbReference type="EMBL" id="RZU48940.1"/>
    </source>
</evidence>
<evidence type="ECO:0000256" key="1">
    <source>
        <dbReference type="SAM" id="SignalP"/>
    </source>
</evidence>
<feature type="domain" description="Pyrrolo-quinoline quinone repeat" evidence="2">
    <location>
        <begin position="246"/>
        <end position="333"/>
    </location>
</feature>
<dbReference type="Proteomes" id="UP000292564">
    <property type="component" value="Unassembled WGS sequence"/>
</dbReference>
<protein>
    <submittedName>
        <fullName evidence="3">Putative pyrroloquinoline-quinone binding quinoprotein</fullName>
    </submittedName>
</protein>
<dbReference type="Gene3D" id="2.140.10.10">
    <property type="entry name" value="Quinoprotein alcohol dehydrogenase-like superfamily"/>
    <property type="match status" value="1"/>
</dbReference>
<dbReference type="Gene3D" id="2.130.10.10">
    <property type="entry name" value="YVTN repeat-like/Quinoprotein amine dehydrogenase"/>
    <property type="match status" value="1"/>
</dbReference>
<dbReference type="AlphaFoldDB" id="A0A4Q7ZE15"/>
<proteinExistence type="predicted"/>
<comment type="caution">
    <text evidence="3">The sequence shown here is derived from an EMBL/GenBank/DDBJ whole genome shotgun (WGS) entry which is preliminary data.</text>
</comment>
<dbReference type="InterPro" id="IPR018391">
    <property type="entry name" value="PQQ_b-propeller_rpt"/>
</dbReference>
<gene>
    <name evidence="3" type="ORF">EV385_0674</name>
</gene>
<accession>A0A4Q7ZE15</accession>
<dbReference type="PANTHER" id="PTHR34512">
    <property type="entry name" value="CELL SURFACE PROTEIN"/>
    <property type="match status" value="1"/>
</dbReference>
<keyword evidence="1" id="KW-0732">Signal</keyword>
<reference evidence="3 4" key="1">
    <citation type="submission" date="2019-02" db="EMBL/GenBank/DDBJ databases">
        <title>Sequencing the genomes of 1000 actinobacteria strains.</title>
        <authorList>
            <person name="Klenk H.-P."/>
        </authorList>
    </citation>
    <scope>NUCLEOTIDE SEQUENCE [LARGE SCALE GENOMIC DNA]</scope>
    <source>
        <strain evidence="3 4">DSM 45162</strain>
    </source>
</reference>
<feature type="domain" description="Pyrrolo-quinoline quinone repeat" evidence="2">
    <location>
        <begin position="97"/>
        <end position="223"/>
    </location>
</feature>
<dbReference type="InterPro" id="IPR002372">
    <property type="entry name" value="PQQ_rpt_dom"/>
</dbReference>
<sequence>MRAFRALLSWSSTLVVTCALTAAASPAAASPAAASPAAASPAAASPAAADWTHPGYGPGDTYFNPRESVINPRSIDGVAFRWSTGLPAAPGPSCSEATPPLVAAGRLFVADETGIGAYRAATGRLIWHHTWASPGDFRTPHLAVSGGLLLAGVSGCRSFEDPGGRIMALDAATGRERWHVDDGGPVASLLVDRGVVVADGVSDAFPARVRALRVSDGKRRWVLPGYLSGVSANGRLLVHRAYGDGVAAVSVTTGRRLWSKPTGTRIEAATPAGNRFYVTDRSHLICLKASNGSVVWRVPALDAWIGADDRRVYRSVSNGVEALDARNGRRLWGADFEGDAGQPVAAGGLVYTSVDAGEPLGVLNAATGAVASSGTQFHQLDERYVVVSGGRLYLTRRNSLEAYTPS</sequence>
<dbReference type="RefSeq" id="WP_130508099.1">
    <property type="nucleotide sequence ID" value="NZ_SHKY01000001.1"/>
</dbReference>
<feature type="signal peptide" evidence="1">
    <location>
        <begin position="1"/>
        <end position="29"/>
    </location>
</feature>
<dbReference type="Pfam" id="PF13360">
    <property type="entry name" value="PQQ_2"/>
    <property type="match status" value="2"/>
</dbReference>
<name>A0A4Q7ZE15_9ACTN</name>
<dbReference type="InterPro" id="IPR015943">
    <property type="entry name" value="WD40/YVTN_repeat-like_dom_sf"/>
</dbReference>
<dbReference type="SMART" id="SM00564">
    <property type="entry name" value="PQQ"/>
    <property type="match status" value="5"/>
</dbReference>
<feature type="chain" id="PRO_5020190374" evidence="1">
    <location>
        <begin position="30"/>
        <end position="406"/>
    </location>
</feature>
<evidence type="ECO:0000259" key="2">
    <source>
        <dbReference type="Pfam" id="PF13360"/>
    </source>
</evidence>
<evidence type="ECO:0000313" key="4">
    <source>
        <dbReference type="Proteomes" id="UP000292564"/>
    </source>
</evidence>
<dbReference type="PANTHER" id="PTHR34512:SF30">
    <property type="entry name" value="OUTER MEMBRANE PROTEIN ASSEMBLY FACTOR BAMB"/>
    <property type="match status" value="1"/>
</dbReference>
<dbReference type="SUPFAM" id="SSF50998">
    <property type="entry name" value="Quinoprotein alcohol dehydrogenase-like"/>
    <property type="match status" value="1"/>
</dbReference>